<keyword evidence="1 2" id="KW-0694">RNA-binding</keyword>
<evidence type="ECO:0000313" key="5">
    <source>
        <dbReference type="EMBL" id="KAF9780051.1"/>
    </source>
</evidence>
<feature type="region of interest" description="Disordered" evidence="3">
    <location>
        <begin position="344"/>
        <end position="366"/>
    </location>
</feature>
<feature type="non-terminal residue" evidence="5">
    <location>
        <position position="1"/>
    </location>
</feature>
<dbReference type="GO" id="GO:0003723">
    <property type="term" value="F:RNA binding"/>
    <property type="evidence" value="ECO:0007669"/>
    <property type="project" value="UniProtKB-UniRule"/>
</dbReference>
<feature type="compositionally biased region" description="Polar residues" evidence="3">
    <location>
        <begin position="703"/>
        <end position="718"/>
    </location>
</feature>
<dbReference type="InterPro" id="IPR035979">
    <property type="entry name" value="RBD_domain_sf"/>
</dbReference>
<proteinExistence type="predicted"/>
<name>A0A9P6H5Q3_9AGAM</name>
<dbReference type="Pfam" id="PF00076">
    <property type="entry name" value="RRM_1"/>
    <property type="match status" value="1"/>
</dbReference>
<dbReference type="Proteomes" id="UP000736335">
    <property type="component" value="Unassembled WGS sequence"/>
</dbReference>
<dbReference type="Gene3D" id="3.30.70.330">
    <property type="match status" value="2"/>
</dbReference>
<dbReference type="OrthoDB" id="431169at2759"/>
<feature type="region of interest" description="Disordered" evidence="3">
    <location>
        <begin position="637"/>
        <end position="730"/>
    </location>
</feature>
<dbReference type="EMBL" id="WIUZ02000017">
    <property type="protein sequence ID" value="KAF9780051.1"/>
    <property type="molecule type" value="Genomic_DNA"/>
</dbReference>
<comment type="caution">
    <text evidence="5">The sequence shown here is derived from an EMBL/GenBank/DDBJ whole genome shotgun (WGS) entry which is preliminary data.</text>
</comment>
<dbReference type="SUPFAM" id="SSF54928">
    <property type="entry name" value="RNA-binding domain, RBD"/>
    <property type="match status" value="1"/>
</dbReference>
<dbReference type="InterPro" id="IPR012677">
    <property type="entry name" value="Nucleotide-bd_a/b_plait_sf"/>
</dbReference>
<dbReference type="SMART" id="SM00360">
    <property type="entry name" value="RRM"/>
    <property type="match status" value="2"/>
</dbReference>
<feature type="compositionally biased region" description="Low complexity" evidence="3">
    <location>
        <begin position="681"/>
        <end position="698"/>
    </location>
</feature>
<feature type="region of interest" description="Disordered" evidence="3">
    <location>
        <begin position="579"/>
        <end position="625"/>
    </location>
</feature>
<evidence type="ECO:0000256" key="3">
    <source>
        <dbReference type="SAM" id="MobiDB-lite"/>
    </source>
</evidence>
<gene>
    <name evidence="5" type="ORF">BJ322DRAFT_1012324</name>
</gene>
<evidence type="ECO:0000256" key="1">
    <source>
        <dbReference type="ARBA" id="ARBA00022884"/>
    </source>
</evidence>
<organism evidence="5 6">
    <name type="scientific">Thelephora terrestris</name>
    <dbReference type="NCBI Taxonomy" id="56493"/>
    <lineage>
        <taxon>Eukaryota</taxon>
        <taxon>Fungi</taxon>
        <taxon>Dikarya</taxon>
        <taxon>Basidiomycota</taxon>
        <taxon>Agaricomycotina</taxon>
        <taxon>Agaricomycetes</taxon>
        <taxon>Thelephorales</taxon>
        <taxon>Thelephoraceae</taxon>
        <taxon>Thelephora</taxon>
    </lineage>
</organism>
<feature type="domain" description="RRM" evidence="4">
    <location>
        <begin position="719"/>
        <end position="806"/>
    </location>
</feature>
<accession>A0A9P6H5Q3</accession>
<dbReference type="PANTHER" id="PTHR10501">
    <property type="entry name" value="U1 SMALL NUCLEAR RIBONUCLEOPROTEIN A/U2 SMALL NUCLEAR RIBONUCLEOPROTEIN B"/>
    <property type="match status" value="1"/>
</dbReference>
<reference evidence="5" key="2">
    <citation type="submission" date="2020-11" db="EMBL/GenBank/DDBJ databases">
        <authorList>
            <consortium name="DOE Joint Genome Institute"/>
            <person name="Kuo A."/>
            <person name="Miyauchi S."/>
            <person name="Kiss E."/>
            <person name="Drula E."/>
            <person name="Kohler A."/>
            <person name="Sanchez-Garcia M."/>
            <person name="Andreopoulos B."/>
            <person name="Barry K.W."/>
            <person name="Bonito G."/>
            <person name="Buee M."/>
            <person name="Carver A."/>
            <person name="Chen C."/>
            <person name="Cichocki N."/>
            <person name="Clum A."/>
            <person name="Culley D."/>
            <person name="Crous P.W."/>
            <person name="Fauchery L."/>
            <person name="Girlanda M."/>
            <person name="Hayes R."/>
            <person name="Keri Z."/>
            <person name="Labutti K."/>
            <person name="Lipzen A."/>
            <person name="Lombard V."/>
            <person name="Magnuson J."/>
            <person name="Maillard F."/>
            <person name="Morin E."/>
            <person name="Murat C."/>
            <person name="Nolan M."/>
            <person name="Ohm R."/>
            <person name="Pangilinan J."/>
            <person name="Pereira M."/>
            <person name="Perotto S."/>
            <person name="Peter M."/>
            <person name="Riley R."/>
            <person name="Sitrit Y."/>
            <person name="Stielow B."/>
            <person name="Szollosi G."/>
            <person name="Zifcakova L."/>
            <person name="Stursova M."/>
            <person name="Spatafora J.W."/>
            <person name="Tedersoo L."/>
            <person name="Vaario L.-M."/>
            <person name="Yamada A."/>
            <person name="Yan M."/>
            <person name="Wang P."/>
            <person name="Xu J."/>
            <person name="Bruns T."/>
            <person name="Baldrian P."/>
            <person name="Vilgalys R."/>
            <person name="Henrissat B."/>
            <person name="Grigoriev I.V."/>
            <person name="Hibbett D."/>
            <person name="Nagy L.G."/>
            <person name="Martin F.M."/>
        </authorList>
    </citation>
    <scope>NUCLEOTIDE SEQUENCE</scope>
    <source>
        <strain evidence="5">UH-Tt-Lm1</strain>
    </source>
</reference>
<dbReference type="InterPro" id="IPR000504">
    <property type="entry name" value="RRM_dom"/>
</dbReference>
<feature type="compositionally biased region" description="Polar residues" evidence="3">
    <location>
        <begin position="53"/>
        <end position="72"/>
    </location>
</feature>
<evidence type="ECO:0000256" key="2">
    <source>
        <dbReference type="PROSITE-ProRule" id="PRU00176"/>
    </source>
</evidence>
<dbReference type="PROSITE" id="PS50102">
    <property type="entry name" value="RRM"/>
    <property type="match status" value="1"/>
</dbReference>
<feature type="region of interest" description="Disordered" evidence="3">
    <location>
        <begin position="306"/>
        <end position="326"/>
    </location>
</feature>
<sequence length="942" mass="101293">RSRADEDFINRSLLDSLDAQADAEPLSSSDSEAVGPRSISSSKGSPTVPFHFNSPSNNRSDSPAMLQSNEQSPHVKDHFLHSLPTSSHHSMYTTSHLPTDFTSAESNSRKHFAKTNSFASDRTIPFGLFNSEPHHASSVPANYPQAFSTANSDLYLSSSQVDPHHPAQSHFDIFGGISSSLSDEHRIKQSFLNGDGAITDSGSAPALHSTRMISSLSQSLSQQYPQASYLNGLAHMQSQTPYGPHLPSTSTVPMHSVAGNVTNPTQVEEISTIFVVGFPDDMQEREFQNMFTFSPGFEAATLKIPNKESTSYNPPNAAGVRNGGYPQSLSDPYNLVGLTDNTRDGVSSSWSTEDSHFTPPSVSQPPRKQIIGFAKFRTRQEAVEARDILQGKRVDAEKNAVLKAEMAKKNLHTKRGPVAVNTNIPPIMAPGSAGGVVDSLTSPTSIHPSEPLATRERELGAIGAMGLGSRRDRLGDYTDSEDMGRTIRGAMGRSDEDEREKLRRRQETDALQIRSAAYDAFHSIPVHVSSKSSTQSLSSIGGGIPVSSHDSAGPLCSNVWGMTGKEVNRRLPIRVTLPDLPTHLTSPQASPPKSTGLPSSAHSVESDGSSGIHHSDPLSPPAGTFVFPHQTPFSFGSRPYSPSSLDSGKPLSATSSSLPSSQTSSDDGNGTVENELAKDLGSMSVGSPHSSSPTSVGVMPGNVASTTRGNPGDQNPPINTLYVGNLPSSPPPVGYPPNYLEDELRELFGRHPGFRKLCFRQKNNGPMCFVEFEDVRHATNALHELQGNTLNGLVKGGGIRLSYSKNPLGVRTPTSATTNGMQQQQQALKDLGSVQISVPYYPSESNMTRQSELNGRPLGRRESLQSYPYTHPPAPRFSSSASHYSTAVAQVPSHSSYPRSIQSQFGLDSFAPFRLTTASTHQQISEPDDRFSHALTPTVHSA</sequence>
<evidence type="ECO:0000259" key="4">
    <source>
        <dbReference type="PROSITE" id="PS50102"/>
    </source>
</evidence>
<reference evidence="5" key="1">
    <citation type="journal article" date="2020" name="Nat. Commun.">
        <title>Large-scale genome sequencing of mycorrhizal fungi provides insights into the early evolution of symbiotic traits.</title>
        <authorList>
            <person name="Miyauchi S."/>
            <person name="Kiss E."/>
            <person name="Kuo A."/>
            <person name="Drula E."/>
            <person name="Kohler A."/>
            <person name="Sanchez-Garcia M."/>
            <person name="Morin E."/>
            <person name="Andreopoulos B."/>
            <person name="Barry K.W."/>
            <person name="Bonito G."/>
            <person name="Buee M."/>
            <person name="Carver A."/>
            <person name="Chen C."/>
            <person name="Cichocki N."/>
            <person name="Clum A."/>
            <person name="Culley D."/>
            <person name="Crous P.W."/>
            <person name="Fauchery L."/>
            <person name="Girlanda M."/>
            <person name="Hayes R.D."/>
            <person name="Keri Z."/>
            <person name="LaButti K."/>
            <person name="Lipzen A."/>
            <person name="Lombard V."/>
            <person name="Magnuson J."/>
            <person name="Maillard F."/>
            <person name="Murat C."/>
            <person name="Nolan M."/>
            <person name="Ohm R.A."/>
            <person name="Pangilinan J."/>
            <person name="Pereira M.F."/>
            <person name="Perotto S."/>
            <person name="Peter M."/>
            <person name="Pfister S."/>
            <person name="Riley R."/>
            <person name="Sitrit Y."/>
            <person name="Stielow J.B."/>
            <person name="Szollosi G."/>
            <person name="Zifcakova L."/>
            <person name="Stursova M."/>
            <person name="Spatafora J.W."/>
            <person name="Tedersoo L."/>
            <person name="Vaario L.M."/>
            <person name="Yamada A."/>
            <person name="Yan M."/>
            <person name="Wang P."/>
            <person name="Xu J."/>
            <person name="Bruns T."/>
            <person name="Baldrian P."/>
            <person name="Vilgalys R."/>
            <person name="Dunand C."/>
            <person name="Henrissat B."/>
            <person name="Grigoriev I.V."/>
            <person name="Hibbett D."/>
            <person name="Nagy L.G."/>
            <person name="Martin F.M."/>
        </authorList>
    </citation>
    <scope>NUCLEOTIDE SEQUENCE</scope>
    <source>
        <strain evidence="5">UH-Tt-Lm1</strain>
    </source>
</reference>
<dbReference type="AlphaFoldDB" id="A0A9P6H5Q3"/>
<feature type="compositionally biased region" description="Polar residues" evidence="3">
    <location>
        <begin position="583"/>
        <end position="609"/>
    </location>
</feature>
<protein>
    <recommendedName>
        <fullName evidence="4">RRM domain-containing protein</fullName>
    </recommendedName>
</protein>
<feature type="compositionally biased region" description="Low complexity" evidence="3">
    <location>
        <begin position="650"/>
        <end position="665"/>
    </location>
</feature>
<evidence type="ECO:0000313" key="6">
    <source>
        <dbReference type="Proteomes" id="UP000736335"/>
    </source>
</evidence>
<dbReference type="FunFam" id="3.30.70.330:FF:000428">
    <property type="entry name" value="Related to WHI3-involved in regulation of cell size"/>
    <property type="match status" value="1"/>
</dbReference>
<keyword evidence="6" id="KW-1185">Reference proteome</keyword>
<feature type="region of interest" description="Disordered" evidence="3">
    <location>
        <begin position="845"/>
        <end position="881"/>
    </location>
</feature>
<feature type="region of interest" description="Disordered" evidence="3">
    <location>
        <begin position="1"/>
        <end position="72"/>
    </location>
</feature>
<feature type="region of interest" description="Disordered" evidence="3">
    <location>
        <begin position="919"/>
        <end position="942"/>
    </location>
</feature>